<dbReference type="SUPFAM" id="SSF142913">
    <property type="entry name" value="YktB/PF0168-like"/>
    <property type="match status" value="1"/>
</dbReference>
<evidence type="ECO:0000313" key="3">
    <source>
        <dbReference type="Proteomes" id="UP000293142"/>
    </source>
</evidence>
<dbReference type="Proteomes" id="UP000293142">
    <property type="component" value="Unassembled WGS sequence"/>
</dbReference>
<proteinExistence type="inferred from homology"/>
<dbReference type="RefSeq" id="WP_131014225.1">
    <property type="nucleotide sequence ID" value="NZ_SIRE01000010.1"/>
</dbReference>
<evidence type="ECO:0000256" key="1">
    <source>
        <dbReference type="HAMAP-Rule" id="MF_01851"/>
    </source>
</evidence>
<dbReference type="InterPro" id="IPR009403">
    <property type="entry name" value="UPF0637"/>
</dbReference>
<dbReference type="Pfam" id="PF06335">
    <property type="entry name" value="DUF1054"/>
    <property type="match status" value="1"/>
</dbReference>
<name>A0A4Q9DRI0_9BACL</name>
<dbReference type="HAMAP" id="MF_01851">
    <property type="entry name" value="UPF0637"/>
    <property type="match status" value="1"/>
</dbReference>
<gene>
    <name evidence="2" type="ORF">EYB31_15330</name>
</gene>
<comment type="similarity">
    <text evidence="1">Belongs to the UPF0637 family.</text>
</comment>
<dbReference type="AlphaFoldDB" id="A0A4Q9DRI0"/>
<dbReference type="OrthoDB" id="9812818at2"/>
<organism evidence="2 3">
    <name type="scientific">Paenibacillus thalictri</name>
    <dbReference type="NCBI Taxonomy" id="2527873"/>
    <lineage>
        <taxon>Bacteria</taxon>
        <taxon>Bacillati</taxon>
        <taxon>Bacillota</taxon>
        <taxon>Bacilli</taxon>
        <taxon>Bacillales</taxon>
        <taxon>Paenibacillaceae</taxon>
        <taxon>Paenibacillus</taxon>
    </lineage>
</organism>
<keyword evidence="3" id="KW-1185">Reference proteome</keyword>
<reference evidence="2 3" key="1">
    <citation type="submission" date="2019-02" db="EMBL/GenBank/DDBJ databases">
        <title>Paenibacillus sp. nov., isolated from surface-sterilized tissue of Thalictrum simplex L.</title>
        <authorList>
            <person name="Tuo L."/>
        </authorList>
    </citation>
    <scope>NUCLEOTIDE SEQUENCE [LARGE SCALE GENOMIC DNA]</scope>
    <source>
        <strain evidence="2 3">N2SHLJ1</strain>
    </source>
</reference>
<dbReference type="PIRSF" id="PIRSF021332">
    <property type="entry name" value="DUF1054"/>
    <property type="match status" value="1"/>
</dbReference>
<sequence length="214" mass="24436">MNFNGFSAQDFETFTIDGLEPRMHAIQERIQPKFRAIGETLAGDMSVMSGREMFVHIAKHARRKVNPPVDTWMAFCANKRGYKQVPHFQIGLFDDRLFMWLAFIYELPNKQAIAKAMLRQLNEVKQTLPGEFMLSFDHMKKDAVSAAELNKKELKSAIERFRDVKSAELLIGRQLSPQDAAVTDGAAFIETAVGVFQTLMPLYKLACDEKFRLN</sequence>
<dbReference type="EMBL" id="SIRE01000010">
    <property type="protein sequence ID" value="TBL78241.1"/>
    <property type="molecule type" value="Genomic_DNA"/>
</dbReference>
<dbReference type="InterPro" id="IPR053707">
    <property type="entry name" value="UPF0637_domain_sf"/>
</dbReference>
<evidence type="ECO:0000313" key="2">
    <source>
        <dbReference type="EMBL" id="TBL78241.1"/>
    </source>
</evidence>
<comment type="caution">
    <text evidence="2">The sequence shown here is derived from an EMBL/GenBank/DDBJ whole genome shotgun (WGS) entry which is preliminary data.</text>
</comment>
<accession>A0A4Q9DRI0</accession>
<protein>
    <recommendedName>
        <fullName evidence="1">UPF0637 protein EYB31_15330</fullName>
    </recommendedName>
</protein>
<dbReference type="Gene3D" id="3.30.930.20">
    <property type="entry name" value="Protein of unknown function DUF1054"/>
    <property type="match status" value="1"/>
</dbReference>